<organism evidence="2 3">
    <name type="scientific">Couchioplanes caeruleus</name>
    <dbReference type="NCBI Taxonomy" id="56438"/>
    <lineage>
        <taxon>Bacteria</taxon>
        <taxon>Bacillati</taxon>
        <taxon>Actinomycetota</taxon>
        <taxon>Actinomycetes</taxon>
        <taxon>Micromonosporales</taxon>
        <taxon>Micromonosporaceae</taxon>
        <taxon>Couchioplanes</taxon>
    </lineage>
</organism>
<evidence type="ECO:0000256" key="1">
    <source>
        <dbReference type="SAM" id="SignalP"/>
    </source>
</evidence>
<evidence type="ECO:0000313" key="2">
    <source>
        <dbReference type="EMBL" id="ROP34196.1"/>
    </source>
</evidence>
<name>A0A3N1GVQ2_9ACTN</name>
<dbReference type="OrthoDB" id="4285968at2"/>
<dbReference type="RefSeq" id="WP_123678706.1">
    <property type="nucleotide sequence ID" value="NZ_RJKL01000001.1"/>
</dbReference>
<keyword evidence="1" id="KW-0732">Signal</keyword>
<dbReference type="Proteomes" id="UP000271683">
    <property type="component" value="Unassembled WGS sequence"/>
</dbReference>
<protein>
    <submittedName>
        <fullName evidence="2">Uncharacterized protein</fullName>
    </submittedName>
</protein>
<evidence type="ECO:0000313" key="3">
    <source>
        <dbReference type="Proteomes" id="UP000271683"/>
    </source>
</evidence>
<dbReference type="AlphaFoldDB" id="A0A3N1GVQ2"/>
<sequence>MRIRKAMTTVAAGAALTLAGVAAPAAAAPAGTAAPTAGTGAARANCPGYVTWSDRSGPGGGDRRHVQCSGGTYVYVEIYCNTGGGTSPGFRKGYNKAECPGYGGRASGWSYTWN</sequence>
<dbReference type="EMBL" id="RJKL01000001">
    <property type="protein sequence ID" value="ROP34196.1"/>
    <property type="molecule type" value="Genomic_DNA"/>
</dbReference>
<gene>
    <name evidence="2" type="ORF">EDD30_7273</name>
</gene>
<feature type="chain" id="PRO_5018321317" evidence="1">
    <location>
        <begin position="28"/>
        <end position="114"/>
    </location>
</feature>
<reference evidence="2 3" key="1">
    <citation type="submission" date="2018-11" db="EMBL/GenBank/DDBJ databases">
        <title>Sequencing the genomes of 1000 actinobacteria strains.</title>
        <authorList>
            <person name="Klenk H.-P."/>
        </authorList>
    </citation>
    <scope>NUCLEOTIDE SEQUENCE [LARGE SCALE GENOMIC DNA]</scope>
    <source>
        <strain evidence="2 3">DSM 43634</strain>
    </source>
</reference>
<feature type="signal peptide" evidence="1">
    <location>
        <begin position="1"/>
        <end position="27"/>
    </location>
</feature>
<proteinExistence type="predicted"/>
<comment type="caution">
    <text evidence="2">The sequence shown here is derived from an EMBL/GenBank/DDBJ whole genome shotgun (WGS) entry which is preliminary data.</text>
</comment>
<accession>A0A3N1GVQ2</accession>